<accession>A0AAE4Y5R0</accession>
<evidence type="ECO:0000313" key="7">
    <source>
        <dbReference type="EMBL" id="NBZ86251.1"/>
    </source>
</evidence>
<protein>
    <recommendedName>
        <fullName evidence="9">ShlB/FhaC/HecB family hemolysin secretion/activation protein</fullName>
    </recommendedName>
</protein>
<dbReference type="GO" id="GO:0046819">
    <property type="term" value="P:protein secretion by the type V secretion system"/>
    <property type="evidence" value="ECO:0007669"/>
    <property type="project" value="TreeGrafter"/>
</dbReference>
<evidence type="ECO:0000256" key="2">
    <source>
        <dbReference type="ARBA" id="ARBA00022692"/>
    </source>
</evidence>
<feature type="chain" id="PRO_5041956402" description="ShlB/FhaC/HecB family hemolysin secretion/activation protein" evidence="4">
    <location>
        <begin position="28"/>
        <end position="574"/>
    </location>
</feature>
<evidence type="ECO:0000256" key="4">
    <source>
        <dbReference type="SAM" id="SignalP"/>
    </source>
</evidence>
<gene>
    <name evidence="7" type="ORF">GV832_01550</name>
</gene>
<dbReference type="PANTHER" id="PTHR34597:SF3">
    <property type="entry name" value="OUTER MEMBRANE TRANSPORTER CDIB"/>
    <property type="match status" value="1"/>
</dbReference>
<dbReference type="GO" id="GO:0008320">
    <property type="term" value="F:protein transmembrane transporter activity"/>
    <property type="evidence" value="ECO:0007669"/>
    <property type="project" value="TreeGrafter"/>
</dbReference>
<dbReference type="InterPro" id="IPR051544">
    <property type="entry name" value="TPS_OM_transporter"/>
</dbReference>
<dbReference type="GO" id="GO:0098046">
    <property type="term" value="C:type V protein secretion system complex"/>
    <property type="evidence" value="ECO:0007669"/>
    <property type="project" value="TreeGrafter"/>
</dbReference>
<dbReference type="Gene3D" id="3.10.20.310">
    <property type="entry name" value="membrane protein fhac"/>
    <property type="match status" value="1"/>
</dbReference>
<feature type="signal peptide" evidence="4">
    <location>
        <begin position="1"/>
        <end position="27"/>
    </location>
</feature>
<keyword evidence="1" id="KW-0472">Membrane</keyword>
<dbReference type="InterPro" id="IPR013686">
    <property type="entry name" value="Polypept-transport_assoc_ShlB"/>
</dbReference>
<dbReference type="Proteomes" id="UP001193501">
    <property type="component" value="Unassembled WGS sequence"/>
</dbReference>
<dbReference type="AlphaFoldDB" id="A0AAE4Y5R0"/>
<evidence type="ECO:0000256" key="1">
    <source>
        <dbReference type="ARBA" id="ARBA00022452"/>
    </source>
</evidence>
<keyword evidence="2" id="KW-0812">Transmembrane</keyword>
<organism evidence="7 8">
    <name type="scientific">Stagnihabitans tardus</name>
    <dbReference type="NCBI Taxonomy" id="2699202"/>
    <lineage>
        <taxon>Bacteria</taxon>
        <taxon>Pseudomonadati</taxon>
        <taxon>Pseudomonadota</taxon>
        <taxon>Alphaproteobacteria</taxon>
        <taxon>Rhodobacterales</taxon>
        <taxon>Paracoccaceae</taxon>
        <taxon>Stagnihabitans</taxon>
    </lineage>
</organism>
<keyword evidence="8" id="KW-1185">Reference proteome</keyword>
<sequence length="574" mass="60210">MTARARLYRKRLLASGALILWAPLALAQAVEKHPAPILHGIGTARLDAGALLQGSTDATPFGVGLSGVMLVDAHENGAARAKTGPGVDISQAGATAQGIAPKLAPFLGQPLSYKLISEITAAVTAHYRENGRSLVLVTVPPQEITTGILQVNVNTFRLEAPPVLAGDATDGDHVARQIRLRPGEEVDTAKLMDDVTWLNLNPFRKVAVAFEPGQTADGTRLTLQVQSKRPWSAYVGASNAGADGTGAVRVFGGFNVSALPWKDQQLSYQINMAPGSGGFWDTEGTKGYVSHGLSYFVPVTLDSGFRFKATAGLTHVSSFAEPDAVFSTGTTTDGATFELSFPLPRKSGTWALVPELYLGLGQDDYSRRQYFGGAIFATEASRLTRVTLGLRSSLNGRLFGRPTHGDFDLSLVTGRQEGATDSDFSYAKFRIGQEISLEGGAQVALRLAGQYAPGDLHPLEQLGLGGDSTVRGYGANAVSSQSAVSASVEYRLTPIDVPIGGKTGQLRPQLFADWGFAAATATTASAHLAGIGLGGTLSVGEDWEASLTLANALNDAGSVEAGDVSVALRLIARF</sequence>
<feature type="domain" description="Polypeptide-transport-associated ShlB-type" evidence="6">
    <location>
        <begin position="99"/>
        <end position="153"/>
    </location>
</feature>
<dbReference type="RefSeq" id="WP_168773042.1">
    <property type="nucleotide sequence ID" value="NZ_JAABNR010000001.1"/>
</dbReference>
<evidence type="ECO:0000313" key="8">
    <source>
        <dbReference type="Proteomes" id="UP001193501"/>
    </source>
</evidence>
<dbReference type="InterPro" id="IPR005565">
    <property type="entry name" value="Hemolysn_activator_HlyB_C"/>
</dbReference>
<evidence type="ECO:0008006" key="9">
    <source>
        <dbReference type="Google" id="ProtNLM"/>
    </source>
</evidence>
<evidence type="ECO:0000256" key="3">
    <source>
        <dbReference type="ARBA" id="ARBA00023237"/>
    </source>
</evidence>
<proteinExistence type="predicted"/>
<keyword evidence="3" id="KW-0998">Cell outer membrane</keyword>
<keyword evidence="4" id="KW-0732">Signal</keyword>
<dbReference type="Pfam" id="PF08479">
    <property type="entry name" value="POTRA_2"/>
    <property type="match status" value="1"/>
</dbReference>
<feature type="domain" description="Haemolysin activator HlyB C-terminal" evidence="5">
    <location>
        <begin position="218"/>
        <end position="534"/>
    </location>
</feature>
<reference evidence="7" key="1">
    <citation type="submission" date="2020-01" db="EMBL/GenBank/DDBJ databases">
        <authorList>
            <person name="Chen W.-M."/>
        </authorList>
    </citation>
    <scope>NUCLEOTIDE SEQUENCE</scope>
    <source>
        <strain evidence="7">CYK-10</strain>
    </source>
</reference>
<dbReference type="Gene3D" id="2.40.160.50">
    <property type="entry name" value="membrane protein fhac: a member of the omp85/tpsb transporter family"/>
    <property type="match status" value="1"/>
</dbReference>
<dbReference type="Pfam" id="PF03865">
    <property type="entry name" value="ShlB"/>
    <property type="match status" value="1"/>
</dbReference>
<dbReference type="PANTHER" id="PTHR34597">
    <property type="entry name" value="SLR1661 PROTEIN"/>
    <property type="match status" value="1"/>
</dbReference>
<keyword evidence="1" id="KW-1134">Transmembrane beta strand</keyword>
<evidence type="ECO:0000259" key="5">
    <source>
        <dbReference type="Pfam" id="PF03865"/>
    </source>
</evidence>
<dbReference type="EMBL" id="JAABNR010000001">
    <property type="protein sequence ID" value="NBZ86251.1"/>
    <property type="molecule type" value="Genomic_DNA"/>
</dbReference>
<evidence type="ECO:0000259" key="6">
    <source>
        <dbReference type="Pfam" id="PF08479"/>
    </source>
</evidence>
<comment type="caution">
    <text evidence="7">The sequence shown here is derived from an EMBL/GenBank/DDBJ whole genome shotgun (WGS) entry which is preliminary data.</text>
</comment>
<name>A0AAE4Y5R0_9RHOB</name>